<dbReference type="WBParaSite" id="SBAD_0000428501-mRNA-1">
    <property type="protein sequence ID" value="SBAD_0000428501-mRNA-1"/>
    <property type="gene ID" value="SBAD_0000428501"/>
</dbReference>
<accession>A0A183IKF8</accession>
<evidence type="ECO:0000313" key="1">
    <source>
        <dbReference type="EMBL" id="VDP03376.1"/>
    </source>
</evidence>
<dbReference type="EMBL" id="UZAM01008128">
    <property type="protein sequence ID" value="VDP03376.1"/>
    <property type="molecule type" value="Genomic_DNA"/>
</dbReference>
<organism evidence="3">
    <name type="scientific">Soboliphyme baturini</name>
    <dbReference type="NCBI Taxonomy" id="241478"/>
    <lineage>
        <taxon>Eukaryota</taxon>
        <taxon>Metazoa</taxon>
        <taxon>Ecdysozoa</taxon>
        <taxon>Nematoda</taxon>
        <taxon>Enoplea</taxon>
        <taxon>Dorylaimia</taxon>
        <taxon>Dioctophymatida</taxon>
        <taxon>Dioctophymatoidea</taxon>
        <taxon>Soboliphymatidae</taxon>
        <taxon>Soboliphyme</taxon>
    </lineage>
</organism>
<evidence type="ECO:0000313" key="3">
    <source>
        <dbReference type="WBParaSite" id="SBAD_0000428501-mRNA-1"/>
    </source>
</evidence>
<gene>
    <name evidence="1" type="ORF">SBAD_LOCUS4104</name>
</gene>
<proteinExistence type="predicted"/>
<name>A0A183IKF8_9BILA</name>
<dbReference type="AlphaFoldDB" id="A0A183IKF8"/>
<sequence>MMISGNRCVACYGGQFGTRTAQVVASLKNEHLALTPKRNRWLYLGNEACVFRALVHQSEMGNDLRLAPHRVDNFARLANGHQKTTTRKSRASRETQQLEYEYEYEGSRRFDEVHKKATTCEVNRCIEAKYIHT</sequence>
<protein>
    <submittedName>
        <fullName evidence="3">Reverse transcriptase</fullName>
    </submittedName>
</protein>
<keyword evidence="2" id="KW-1185">Reference proteome</keyword>
<reference evidence="3" key="1">
    <citation type="submission" date="2016-06" db="UniProtKB">
        <authorList>
            <consortium name="WormBaseParasite"/>
        </authorList>
    </citation>
    <scope>IDENTIFICATION</scope>
</reference>
<reference evidence="1 2" key="2">
    <citation type="submission" date="2018-11" db="EMBL/GenBank/DDBJ databases">
        <authorList>
            <consortium name="Pathogen Informatics"/>
        </authorList>
    </citation>
    <scope>NUCLEOTIDE SEQUENCE [LARGE SCALE GENOMIC DNA]</scope>
</reference>
<dbReference type="Proteomes" id="UP000270296">
    <property type="component" value="Unassembled WGS sequence"/>
</dbReference>
<evidence type="ECO:0000313" key="2">
    <source>
        <dbReference type="Proteomes" id="UP000270296"/>
    </source>
</evidence>